<sequence length="344" mass="37127">MRRILTALLALIPAASVLGGAADKKLDVYWIDVEGGGGTLIVTPAGESILIDSGNPADAGKPPRDSARIVKVAKEVAGLTRIDFFILTHNHRDHFGGIAEVAAQIPVGTVYDNGEFPGGRERPSAEYLAFKADKRVVLNPGDTLPLKNLDAGPKVSLTCVAARKEVMKAPADAKTTNFENPRRKPDDFSDNANSIASLIRFGDWSMFVGGDLTWNIEEKLAVPANILGQVDVYQSTHHGLDVSNNPVVIKSVAPTVVVITNGSTKGCMPEMVQTVRTTDSIVGIYQLHRNERKGEEKNNVPDEFIANPKKECDGNYIKCAVAPDAKAYTLTVPATKHEQKYDTK</sequence>
<dbReference type="InterPro" id="IPR036866">
    <property type="entry name" value="RibonucZ/Hydroxyglut_hydro"/>
</dbReference>
<gene>
    <name evidence="3" type="ORF">IPV69_05065</name>
</gene>
<dbReference type="InterPro" id="IPR052159">
    <property type="entry name" value="Competence_DNA_uptake"/>
</dbReference>
<name>A0A7M2X0U3_9BACT</name>
<evidence type="ECO:0000313" key="4">
    <source>
        <dbReference type="Proteomes" id="UP000593765"/>
    </source>
</evidence>
<feature type="domain" description="Metallo-beta-lactamase" evidence="2">
    <location>
        <begin position="35"/>
        <end position="211"/>
    </location>
</feature>
<dbReference type="PANTHER" id="PTHR30619">
    <property type="entry name" value="DNA INTERNALIZATION/COMPETENCE PROTEIN COMEC/REC2"/>
    <property type="match status" value="1"/>
</dbReference>
<dbReference type="EMBL" id="CP063458">
    <property type="protein sequence ID" value="QOV90731.1"/>
    <property type="molecule type" value="Genomic_DNA"/>
</dbReference>
<dbReference type="AlphaFoldDB" id="A0A7M2X0U3"/>
<organism evidence="3 4">
    <name type="scientific">Humisphaera borealis</name>
    <dbReference type="NCBI Taxonomy" id="2807512"/>
    <lineage>
        <taxon>Bacteria</taxon>
        <taxon>Pseudomonadati</taxon>
        <taxon>Planctomycetota</taxon>
        <taxon>Phycisphaerae</taxon>
        <taxon>Tepidisphaerales</taxon>
        <taxon>Tepidisphaeraceae</taxon>
        <taxon>Humisphaera</taxon>
    </lineage>
</organism>
<dbReference type="Proteomes" id="UP000593765">
    <property type="component" value="Chromosome"/>
</dbReference>
<proteinExistence type="predicted"/>
<dbReference type="InterPro" id="IPR001279">
    <property type="entry name" value="Metallo-B-lactamas"/>
</dbReference>
<dbReference type="PANTHER" id="PTHR30619:SF1">
    <property type="entry name" value="RECOMBINATION PROTEIN 2"/>
    <property type="match status" value="1"/>
</dbReference>
<evidence type="ECO:0000256" key="1">
    <source>
        <dbReference type="SAM" id="SignalP"/>
    </source>
</evidence>
<dbReference type="SUPFAM" id="SSF56281">
    <property type="entry name" value="Metallo-hydrolase/oxidoreductase"/>
    <property type="match status" value="1"/>
</dbReference>
<dbReference type="Gene3D" id="3.60.15.10">
    <property type="entry name" value="Ribonuclease Z/Hydroxyacylglutathione hydrolase-like"/>
    <property type="match status" value="1"/>
</dbReference>
<feature type="chain" id="PRO_5034594138" evidence="1">
    <location>
        <begin position="22"/>
        <end position="344"/>
    </location>
</feature>
<dbReference type="SMART" id="SM00849">
    <property type="entry name" value="Lactamase_B"/>
    <property type="match status" value="1"/>
</dbReference>
<keyword evidence="4" id="KW-1185">Reference proteome</keyword>
<dbReference type="Pfam" id="PF00753">
    <property type="entry name" value="Lactamase_B"/>
    <property type="match status" value="1"/>
</dbReference>
<feature type="signal peptide" evidence="1">
    <location>
        <begin position="1"/>
        <end position="21"/>
    </location>
</feature>
<keyword evidence="1" id="KW-0732">Signal</keyword>
<protein>
    <submittedName>
        <fullName evidence="3">MBL fold metallo-hydrolase</fullName>
    </submittedName>
</protein>
<evidence type="ECO:0000259" key="2">
    <source>
        <dbReference type="SMART" id="SM00849"/>
    </source>
</evidence>
<dbReference type="RefSeq" id="WP_206293833.1">
    <property type="nucleotide sequence ID" value="NZ_CP063458.1"/>
</dbReference>
<dbReference type="KEGG" id="hbs:IPV69_05065"/>
<reference evidence="3 4" key="1">
    <citation type="submission" date="2020-10" db="EMBL/GenBank/DDBJ databases">
        <title>Wide distribution of Phycisphaera-like planctomycetes from WD2101 soil group in peatlands and genome analysis of the first cultivated representative.</title>
        <authorList>
            <person name="Dedysh S.N."/>
            <person name="Beletsky A.V."/>
            <person name="Ivanova A."/>
            <person name="Kulichevskaya I.S."/>
            <person name="Suzina N.E."/>
            <person name="Philippov D.A."/>
            <person name="Rakitin A.L."/>
            <person name="Mardanov A.V."/>
            <person name="Ravin N.V."/>
        </authorList>
    </citation>
    <scope>NUCLEOTIDE SEQUENCE [LARGE SCALE GENOMIC DNA]</scope>
    <source>
        <strain evidence="3 4">M1803</strain>
    </source>
</reference>
<accession>A0A7M2X0U3</accession>
<evidence type="ECO:0000313" key="3">
    <source>
        <dbReference type="EMBL" id="QOV90731.1"/>
    </source>
</evidence>